<organism evidence="2 3">
    <name type="scientific">Cryoendolithus antarcticus</name>
    <dbReference type="NCBI Taxonomy" id="1507870"/>
    <lineage>
        <taxon>Eukaryota</taxon>
        <taxon>Fungi</taxon>
        <taxon>Dikarya</taxon>
        <taxon>Ascomycota</taxon>
        <taxon>Pezizomycotina</taxon>
        <taxon>Dothideomycetes</taxon>
        <taxon>Dothideomycetidae</taxon>
        <taxon>Cladosporiales</taxon>
        <taxon>Cladosporiaceae</taxon>
        <taxon>Cryoendolithus</taxon>
    </lineage>
</organism>
<accession>A0A1V8TQF9</accession>
<dbReference type="AlphaFoldDB" id="A0A1V8TQF9"/>
<evidence type="ECO:0000256" key="1">
    <source>
        <dbReference type="SAM" id="MobiDB-lite"/>
    </source>
</evidence>
<gene>
    <name evidence="2" type="ORF">B0A48_01855</name>
</gene>
<name>A0A1V8TQF9_9PEZI</name>
<reference evidence="3" key="1">
    <citation type="submission" date="2017-03" db="EMBL/GenBank/DDBJ databases">
        <title>Genomes of endolithic fungi from Antarctica.</title>
        <authorList>
            <person name="Coleine C."/>
            <person name="Masonjones S."/>
            <person name="Stajich J.E."/>
        </authorList>
    </citation>
    <scope>NUCLEOTIDE SEQUENCE [LARGE SCALE GENOMIC DNA]</scope>
    <source>
        <strain evidence="3">CCFEE 5527</strain>
    </source>
</reference>
<comment type="caution">
    <text evidence="2">The sequence shown here is derived from an EMBL/GenBank/DDBJ whole genome shotgun (WGS) entry which is preliminary data.</text>
</comment>
<evidence type="ECO:0000313" key="3">
    <source>
        <dbReference type="Proteomes" id="UP000192596"/>
    </source>
</evidence>
<proteinExistence type="predicted"/>
<evidence type="ECO:0000313" key="2">
    <source>
        <dbReference type="EMBL" id="OQO13626.1"/>
    </source>
</evidence>
<keyword evidence="3" id="KW-1185">Reference proteome</keyword>
<feature type="compositionally biased region" description="Polar residues" evidence="1">
    <location>
        <begin position="424"/>
        <end position="446"/>
    </location>
</feature>
<feature type="compositionally biased region" description="Basic residues" evidence="1">
    <location>
        <begin position="210"/>
        <end position="219"/>
    </location>
</feature>
<dbReference type="EMBL" id="NAJO01000003">
    <property type="protein sequence ID" value="OQO13626.1"/>
    <property type="molecule type" value="Genomic_DNA"/>
</dbReference>
<dbReference type="Proteomes" id="UP000192596">
    <property type="component" value="Unassembled WGS sequence"/>
</dbReference>
<sequence length="556" mass="60310">MDSQDDPSFREWSHKYRMDFDEGYSEEEMNAVIDSLNAQDVSGGLDPLLSHDAAFANLMVMPETIVHNGYIPKDAVSANPDGMIPPATSQGVAERSVAGSQTATEMPQYFDTPIVTVRRRNGGADFVAPFSNGTIRSCPVKSSSTREKEFDYFSAAYDFASHKPSVPSLAPPMSTSLATMMSDLQTPSRTFERSPGTRTSVNRPRDSPCHRRTALSHMKKGVDGSSGGRPLAQQGPPASFANLPISFQEAMGGSSYHRMAGGNVVWPSSPAEIQPPAWTPLSGGYGYNVSTTSMVPRSYASGVDSSGMMTTAGYTGKPYSTLPPQRLNGNGPRPRDVPAITPHTHTAYRDLASPGAPPHAPVGLHQTATSDQMHPFYTPRLQPPAFDVVAQHTTQYTPQADLGVAPDALAGPAMLPQSPHKAKQTVTPAGSPAPSNARTPRSNPSMPGQRRGFPQDNKQHHRHCNPFTKTCAASCEYEANHPEKWELHGKKLYRLRAPASWQKKLPDGSLVTRRVPTGHIVSGLWLAFWGLDASQTAKVTKTEVQRHSLVWQTYAR</sequence>
<protein>
    <submittedName>
        <fullName evidence="2">Uncharacterized protein</fullName>
    </submittedName>
</protein>
<feature type="region of interest" description="Disordered" evidence="1">
    <location>
        <begin position="187"/>
        <end position="240"/>
    </location>
</feature>
<feature type="region of interest" description="Disordered" evidence="1">
    <location>
        <begin position="409"/>
        <end position="461"/>
    </location>
</feature>
<dbReference type="InParanoid" id="A0A1V8TQF9"/>